<evidence type="ECO:0000313" key="2">
    <source>
        <dbReference type="EMBL" id="MBC8530537.1"/>
    </source>
</evidence>
<accession>A0A926HK34</accession>
<protein>
    <submittedName>
        <fullName evidence="2">Helix-turn-helix transcriptional regulator</fullName>
    </submittedName>
</protein>
<reference evidence="2" key="1">
    <citation type="submission" date="2020-08" db="EMBL/GenBank/DDBJ databases">
        <title>Genome public.</title>
        <authorList>
            <person name="Liu C."/>
            <person name="Sun Q."/>
        </authorList>
    </citation>
    <scope>NUCLEOTIDE SEQUENCE</scope>
    <source>
        <strain evidence="2">NSJ-53</strain>
    </source>
</reference>
<dbReference type="RefSeq" id="WP_249314511.1">
    <property type="nucleotide sequence ID" value="NZ_JACRSR010000001.1"/>
</dbReference>
<evidence type="ECO:0000313" key="3">
    <source>
        <dbReference type="Proteomes" id="UP000623172"/>
    </source>
</evidence>
<sequence length="80" mass="9339">MKIYGYNGKRNIVGSRVREARRRLGLSQEELAARLQVEAVTLEQKTISRLEQGQRIVTDYEVKVLARILRVDPNWLLEED</sequence>
<evidence type="ECO:0000259" key="1">
    <source>
        <dbReference type="PROSITE" id="PS50943"/>
    </source>
</evidence>
<dbReference type="EMBL" id="JACRSR010000001">
    <property type="protein sequence ID" value="MBC8530537.1"/>
    <property type="molecule type" value="Genomic_DNA"/>
</dbReference>
<dbReference type="PROSITE" id="PS50943">
    <property type="entry name" value="HTH_CROC1"/>
    <property type="match status" value="1"/>
</dbReference>
<proteinExistence type="predicted"/>
<comment type="caution">
    <text evidence="2">The sequence shown here is derived from an EMBL/GenBank/DDBJ whole genome shotgun (WGS) entry which is preliminary data.</text>
</comment>
<keyword evidence="3" id="KW-1185">Reference proteome</keyword>
<name>A0A926HK34_9FIRM</name>
<dbReference type="SMART" id="SM00530">
    <property type="entry name" value="HTH_XRE"/>
    <property type="match status" value="1"/>
</dbReference>
<organism evidence="2 3">
    <name type="scientific">Gehongia tenuis</name>
    <dbReference type="NCBI Taxonomy" id="2763655"/>
    <lineage>
        <taxon>Bacteria</taxon>
        <taxon>Bacillati</taxon>
        <taxon>Bacillota</taxon>
        <taxon>Clostridia</taxon>
        <taxon>Christensenellales</taxon>
        <taxon>Christensenellaceae</taxon>
        <taxon>Gehongia</taxon>
    </lineage>
</organism>
<dbReference type="AlphaFoldDB" id="A0A926HK34"/>
<dbReference type="CDD" id="cd00093">
    <property type="entry name" value="HTH_XRE"/>
    <property type="match status" value="1"/>
</dbReference>
<feature type="domain" description="HTH cro/C1-type" evidence="1">
    <location>
        <begin position="17"/>
        <end position="76"/>
    </location>
</feature>
<dbReference type="InterPro" id="IPR010982">
    <property type="entry name" value="Lambda_DNA-bd_dom_sf"/>
</dbReference>
<dbReference type="GO" id="GO:0003677">
    <property type="term" value="F:DNA binding"/>
    <property type="evidence" value="ECO:0007669"/>
    <property type="project" value="InterPro"/>
</dbReference>
<dbReference type="Gene3D" id="1.10.260.40">
    <property type="entry name" value="lambda repressor-like DNA-binding domains"/>
    <property type="match status" value="1"/>
</dbReference>
<gene>
    <name evidence="2" type="ORF">H8696_01575</name>
</gene>
<dbReference type="SUPFAM" id="SSF47413">
    <property type="entry name" value="lambda repressor-like DNA-binding domains"/>
    <property type="match status" value="1"/>
</dbReference>
<dbReference type="Pfam" id="PF01381">
    <property type="entry name" value="HTH_3"/>
    <property type="match status" value="1"/>
</dbReference>
<dbReference type="InterPro" id="IPR001387">
    <property type="entry name" value="Cro/C1-type_HTH"/>
</dbReference>
<dbReference type="Proteomes" id="UP000623172">
    <property type="component" value="Unassembled WGS sequence"/>
</dbReference>